<reference evidence="3" key="1">
    <citation type="submission" date="2017-02" db="EMBL/GenBank/DDBJ databases">
        <title>Comparative genomics and description of representatives of a novel lineage of planctomycetes thriving in anoxic sediments.</title>
        <authorList>
            <person name="Spring S."/>
            <person name="Bunk B."/>
            <person name="Sproer C."/>
        </authorList>
    </citation>
    <scope>NUCLEOTIDE SEQUENCE [LARGE SCALE GENOMIC DNA]</scope>
    <source>
        <strain evidence="3">ST-NAGAB-D1</strain>
    </source>
</reference>
<keyword evidence="1" id="KW-1133">Transmembrane helix</keyword>
<evidence type="ECO:0000313" key="3">
    <source>
        <dbReference type="Proteomes" id="UP000189674"/>
    </source>
</evidence>
<feature type="transmembrane region" description="Helical" evidence="1">
    <location>
        <begin position="45"/>
        <end position="63"/>
    </location>
</feature>
<dbReference type="STRING" id="1936003.STSP2_01646"/>
<dbReference type="RefSeq" id="WP_205848035.1">
    <property type="nucleotide sequence ID" value="NZ_CP019791.1"/>
</dbReference>
<evidence type="ECO:0000313" key="2">
    <source>
        <dbReference type="EMBL" id="AQT68482.1"/>
    </source>
</evidence>
<feature type="transmembrane region" description="Helical" evidence="1">
    <location>
        <begin position="9"/>
        <end position="33"/>
    </location>
</feature>
<evidence type="ECO:0000256" key="1">
    <source>
        <dbReference type="SAM" id="Phobius"/>
    </source>
</evidence>
<keyword evidence="3" id="KW-1185">Reference proteome</keyword>
<keyword evidence="1" id="KW-0812">Transmembrane</keyword>
<sequence length="77" mass="8503">MLRKLDMNWWAWTSFVLLLIGGLNWGLVGLFGFDLVAAIFGELTMLARIVYIVVCLAAVLMIVDAAKSGHARTQPHS</sequence>
<dbReference type="AlphaFoldDB" id="A0A1U9NKL7"/>
<keyword evidence="1" id="KW-0472">Membrane</keyword>
<dbReference type="PANTHER" id="PTHR37304">
    <property type="entry name" value="MEMBRANE PROTEIN-RELATED"/>
    <property type="match status" value="1"/>
</dbReference>
<gene>
    <name evidence="2" type="ORF">STSP2_01646</name>
</gene>
<name>A0A1U9NKL7_9BACT</name>
<accession>A0A1U9NKL7</accession>
<dbReference type="Pfam" id="PF04070">
    <property type="entry name" value="DUF378"/>
    <property type="match status" value="1"/>
</dbReference>
<evidence type="ECO:0008006" key="4">
    <source>
        <dbReference type="Google" id="ProtNLM"/>
    </source>
</evidence>
<proteinExistence type="predicted"/>
<dbReference type="KEGG" id="alus:STSP2_01646"/>
<dbReference type="PANTHER" id="PTHR37304:SF1">
    <property type="entry name" value="MEMBRANE PROTEIN"/>
    <property type="match status" value="1"/>
</dbReference>
<dbReference type="InterPro" id="IPR007211">
    <property type="entry name" value="DUF378"/>
</dbReference>
<dbReference type="Proteomes" id="UP000189674">
    <property type="component" value="Chromosome"/>
</dbReference>
<protein>
    <recommendedName>
        <fullName evidence="4">DUF378 domain-containing protein</fullName>
    </recommendedName>
</protein>
<organism evidence="2 3">
    <name type="scientific">Anaerohalosphaera lusitana</name>
    <dbReference type="NCBI Taxonomy" id="1936003"/>
    <lineage>
        <taxon>Bacteria</taxon>
        <taxon>Pseudomonadati</taxon>
        <taxon>Planctomycetota</taxon>
        <taxon>Phycisphaerae</taxon>
        <taxon>Sedimentisphaerales</taxon>
        <taxon>Anaerohalosphaeraceae</taxon>
        <taxon>Anaerohalosphaera</taxon>
    </lineage>
</organism>
<dbReference type="EMBL" id="CP019791">
    <property type="protein sequence ID" value="AQT68482.1"/>
    <property type="molecule type" value="Genomic_DNA"/>
</dbReference>